<keyword evidence="1" id="KW-0732">Signal</keyword>
<proteinExistence type="predicted"/>
<feature type="signal peptide" evidence="1">
    <location>
        <begin position="1"/>
        <end position="26"/>
    </location>
</feature>
<evidence type="ECO:0000313" key="2">
    <source>
        <dbReference type="EMBL" id="PVH27545.1"/>
    </source>
</evidence>
<organism evidence="2 3">
    <name type="scientific">Pararhodobacter oceanensis</name>
    <dbReference type="NCBI Taxonomy" id="2172121"/>
    <lineage>
        <taxon>Bacteria</taxon>
        <taxon>Pseudomonadati</taxon>
        <taxon>Pseudomonadota</taxon>
        <taxon>Alphaproteobacteria</taxon>
        <taxon>Rhodobacterales</taxon>
        <taxon>Paracoccaceae</taxon>
        <taxon>Pararhodobacter</taxon>
    </lineage>
</organism>
<feature type="chain" id="PRO_5015483415" description="Autotransporter domain-containing protein" evidence="1">
    <location>
        <begin position="27"/>
        <end position="352"/>
    </location>
</feature>
<gene>
    <name evidence="2" type="ORF">DDE20_16540</name>
</gene>
<reference evidence="2 3" key="1">
    <citation type="submission" date="2018-04" db="EMBL/GenBank/DDBJ databases">
        <title>Pararhodobacter oceanense sp. nov., isolated from marine intertidal sediment.</title>
        <authorList>
            <person name="Wang X.-L."/>
            <person name="Du Z.-J."/>
        </authorList>
    </citation>
    <scope>NUCLEOTIDE SEQUENCE [LARGE SCALE GENOMIC DNA]</scope>
    <source>
        <strain evidence="2 3">AM505</strain>
    </source>
</reference>
<comment type="caution">
    <text evidence="2">The sequence shown here is derived from an EMBL/GenBank/DDBJ whole genome shotgun (WGS) entry which is preliminary data.</text>
</comment>
<evidence type="ECO:0008006" key="4">
    <source>
        <dbReference type="Google" id="ProtNLM"/>
    </source>
</evidence>
<dbReference type="EMBL" id="QDKM01000011">
    <property type="protein sequence ID" value="PVH27545.1"/>
    <property type="molecule type" value="Genomic_DNA"/>
</dbReference>
<accession>A0A2T8HQ60</accession>
<evidence type="ECO:0000313" key="3">
    <source>
        <dbReference type="Proteomes" id="UP000245911"/>
    </source>
</evidence>
<dbReference type="Proteomes" id="UP000245911">
    <property type="component" value="Unassembled WGS sequence"/>
</dbReference>
<sequence length="352" mass="37632">MFPMMFRALILSVMAVLLPVTGQADALRRANLAGLSGSERLRQFAVGQAILEHRGDPGVAQAMRASLQQSGFYHSGARPGILSRSAQIDPVLAYDANINGGFLNDRFEIFGLSFDIDPSRLALAGMIGGARANGQMRLAYGEGRYLDLRGSVEAVYAPQHDIGRAQAGFEACARNHLRGWSFADLCVTGASSWRALSQDTSGSVSLSFAQLHAGGNSAHEFTAGVSRSLFGATAQNAVSMGWQAVWNRAVTGLEVTLAAPVAGETVMRQRLQGSVSWDARGRAVRLGAWHQLADGGMLLGVARVDRVSGVSLSVQARPGVTVEVMHQVTQSTLSMFDERRSGLSLRFDLGRR</sequence>
<protein>
    <recommendedName>
        <fullName evidence="4">Autotransporter domain-containing protein</fullName>
    </recommendedName>
</protein>
<keyword evidence="3" id="KW-1185">Reference proteome</keyword>
<evidence type="ECO:0000256" key="1">
    <source>
        <dbReference type="SAM" id="SignalP"/>
    </source>
</evidence>
<dbReference type="AlphaFoldDB" id="A0A2T8HQ60"/>
<name>A0A2T8HQ60_9RHOB</name>